<evidence type="ECO:0000256" key="3">
    <source>
        <dbReference type="ARBA" id="ARBA00022884"/>
    </source>
</evidence>
<proteinExistence type="predicted"/>
<accession>A0AA37F9W4</accession>
<reference evidence="8" key="2">
    <citation type="submission" date="2022-09" db="EMBL/GenBank/DDBJ databases">
        <authorList>
            <person name="Sun Q."/>
            <person name="Ohkuma M."/>
        </authorList>
    </citation>
    <scope>NUCLEOTIDE SEQUENCE</scope>
    <source>
        <strain evidence="8">JCM 13583</strain>
    </source>
</reference>
<dbReference type="Proteomes" id="UP000632195">
    <property type="component" value="Unassembled WGS sequence"/>
</dbReference>
<dbReference type="InterPro" id="IPR009019">
    <property type="entry name" value="KH_sf_prok-type"/>
</dbReference>
<evidence type="ECO:0000256" key="1">
    <source>
        <dbReference type="ARBA" id="ARBA00022472"/>
    </source>
</evidence>
<sequence length="146" mass="17155">MLHMKEVTIDNRIMGYIALFEKLGKVETRECLENEDMILFIVGERRLSDLFKKNPNIISELREKTNKHILVVEYSRDLLTYVRNIFFRFGVKEVEVVWRSGQIDISVSVDQGEIGRAIGKEGRNIKLFREAVQRHFSNVRSLNIKQ</sequence>
<dbReference type="Pfam" id="PF26594">
    <property type="entry name" value="KH_NusA_2nd"/>
    <property type="match status" value="1"/>
</dbReference>
<keyword evidence="2" id="KW-0963">Cytoplasm</keyword>
<evidence type="ECO:0000256" key="4">
    <source>
        <dbReference type="ARBA" id="ARBA00023015"/>
    </source>
</evidence>
<feature type="domain" description="NusA-like second KH" evidence="7">
    <location>
        <begin position="79"/>
        <end position="136"/>
    </location>
</feature>
<evidence type="ECO:0000256" key="5">
    <source>
        <dbReference type="ARBA" id="ARBA00023163"/>
    </source>
</evidence>
<keyword evidence="5" id="KW-0804">Transcription</keyword>
<evidence type="ECO:0000256" key="6">
    <source>
        <dbReference type="PROSITE-ProRule" id="PRU00117"/>
    </source>
</evidence>
<evidence type="ECO:0000313" key="8">
    <source>
        <dbReference type="EMBL" id="GGM72229.1"/>
    </source>
</evidence>
<evidence type="ECO:0000313" key="9">
    <source>
        <dbReference type="Proteomes" id="UP000632195"/>
    </source>
</evidence>
<protein>
    <recommendedName>
        <fullName evidence="7">NusA-like second KH domain-containing protein</fullName>
    </recommendedName>
</protein>
<reference evidence="8" key="1">
    <citation type="journal article" date="2014" name="Int. J. Syst. Evol. Microbiol.">
        <title>Complete genome sequence of Corynebacterium casei LMG S-19264T (=DSM 44701T), isolated from a smear-ripened cheese.</title>
        <authorList>
            <consortium name="US DOE Joint Genome Institute (JGI-PGF)"/>
            <person name="Walter F."/>
            <person name="Albersmeier A."/>
            <person name="Kalinowski J."/>
            <person name="Ruckert C."/>
        </authorList>
    </citation>
    <scope>NUCLEOTIDE SEQUENCE</scope>
    <source>
        <strain evidence="8">JCM 13583</strain>
    </source>
</reference>
<gene>
    <name evidence="8" type="ORF">GCM10007108_08070</name>
</gene>
<organism evidence="8 9">
    <name type="scientific">Thermogymnomonas acidicola</name>
    <dbReference type="NCBI Taxonomy" id="399579"/>
    <lineage>
        <taxon>Archaea</taxon>
        <taxon>Methanobacteriati</taxon>
        <taxon>Thermoplasmatota</taxon>
        <taxon>Thermoplasmata</taxon>
        <taxon>Thermoplasmatales</taxon>
        <taxon>Thermogymnomonas</taxon>
    </lineage>
</organism>
<keyword evidence="1" id="KW-0806">Transcription termination</keyword>
<comment type="caution">
    <text evidence="8">The sequence shown here is derived from an EMBL/GenBank/DDBJ whole genome shotgun (WGS) entry which is preliminary data.</text>
</comment>
<dbReference type="InterPro" id="IPR058582">
    <property type="entry name" value="KH_NusA_2nd"/>
</dbReference>
<dbReference type="EMBL" id="BMNY01000001">
    <property type="protein sequence ID" value="GGM72229.1"/>
    <property type="molecule type" value="Genomic_DNA"/>
</dbReference>
<evidence type="ECO:0000256" key="2">
    <source>
        <dbReference type="ARBA" id="ARBA00022490"/>
    </source>
</evidence>
<dbReference type="GO" id="GO:0006353">
    <property type="term" value="P:DNA-templated transcription termination"/>
    <property type="evidence" value="ECO:0007669"/>
    <property type="project" value="UniProtKB-KW"/>
</dbReference>
<dbReference type="Gene3D" id="3.30.300.20">
    <property type="match status" value="2"/>
</dbReference>
<keyword evidence="9" id="KW-1185">Reference proteome</keyword>
<keyword evidence="3 6" id="KW-0694">RNA-binding</keyword>
<dbReference type="InterPro" id="IPR015946">
    <property type="entry name" value="KH_dom-like_a/b"/>
</dbReference>
<keyword evidence="4" id="KW-0805">Transcription regulation</keyword>
<evidence type="ECO:0000259" key="7">
    <source>
        <dbReference type="Pfam" id="PF26594"/>
    </source>
</evidence>
<dbReference type="SUPFAM" id="SSF54814">
    <property type="entry name" value="Prokaryotic type KH domain (KH-domain type II)"/>
    <property type="match status" value="1"/>
</dbReference>
<name>A0AA37F9W4_9ARCH</name>
<dbReference type="PROSITE" id="PS50084">
    <property type="entry name" value="KH_TYPE_1"/>
    <property type="match status" value="1"/>
</dbReference>
<dbReference type="GO" id="GO:0003723">
    <property type="term" value="F:RNA binding"/>
    <property type="evidence" value="ECO:0007669"/>
    <property type="project" value="UniProtKB-UniRule"/>
</dbReference>
<dbReference type="AlphaFoldDB" id="A0AA37F9W4"/>